<keyword evidence="14" id="KW-0511">Multifunctional enzyme</keyword>
<dbReference type="Gene3D" id="3.40.50.880">
    <property type="match status" value="1"/>
</dbReference>
<accession>A0A8H3EC15</accession>
<dbReference type="CDD" id="cd01743">
    <property type="entry name" value="GATase1_Anthranilate_Synthase"/>
    <property type="match status" value="1"/>
</dbReference>
<evidence type="ECO:0000256" key="3">
    <source>
        <dbReference type="ARBA" id="ARBA00003272"/>
    </source>
</evidence>
<dbReference type="Proteomes" id="UP000664521">
    <property type="component" value="Unassembled WGS sequence"/>
</dbReference>
<dbReference type="Pfam" id="PF00117">
    <property type="entry name" value="GATase"/>
    <property type="match status" value="1"/>
</dbReference>
<evidence type="ECO:0000313" key="21">
    <source>
        <dbReference type="EMBL" id="CAF9902865.1"/>
    </source>
</evidence>
<dbReference type="InterPro" id="IPR050472">
    <property type="entry name" value="Anth_synth/Amidotransfase"/>
</dbReference>
<dbReference type="EC" id="4.1.3.27" evidence="16"/>
<comment type="catalytic activity">
    <reaction evidence="2 16">
        <text>1-(2-carboxyphenylamino)-1-deoxy-D-ribulose 5-phosphate + H(+) = (1S,2R)-1-C-(indol-3-yl)glycerol 3-phosphate + CO2 + H2O</text>
        <dbReference type="Rhea" id="RHEA:23476"/>
        <dbReference type="ChEBI" id="CHEBI:15377"/>
        <dbReference type="ChEBI" id="CHEBI:15378"/>
        <dbReference type="ChEBI" id="CHEBI:16526"/>
        <dbReference type="ChEBI" id="CHEBI:58613"/>
        <dbReference type="ChEBI" id="CHEBI:58866"/>
        <dbReference type="EC" id="4.1.1.48"/>
    </reaction>
</comment>
<dbReference type="SUPFAM" id="SSF51366">
    <property type="entry name" value="Ribulose-phoshate binding barrel"/>
    <property type="match status" value="2"/>
</dbReference>
<protein>
    <recommendedName>
        <fullName evidence="16">Multifunctional tryptophan biosynthesis protein</fullName>
    </recommendedName>
    <domain>
        <recommendedName>
            <fullName evidence="16">Anthranilate synthase component 2</fullName>
            <shortName evidence="16">AS</shortName>
            <ecNumber evidence="16">4.1.3.27</ecNumber>
        </recommendedName>
        <alternativeName>
            <fullName evidence="16">Anthranilate synthase, glutamine amidotransferase component</fullName>
        </alternativeName>
    </domain>
    <domain>
        <recommendedName>
            <fullName evidence="16">Indole-3-glycerol phosphate synthase</fullName>
            <shortName evidence="16">IGPS</shortName>
            <ecNumber evidence="16">4.1.1.48</ecNumber>
        </recommendedName>
    </domain>
    <domain>
        <recommendedName>
            <fullName evidence="16">N-(5'-phosphoribosyl)anthranilate isomerase</fullName>
            <shortName evidence="16">PRAI</shortName>
            <ecNumber evidence="16">5.3.1.24</ecNumber>
        </recommendedName>
    </domain>
</protein>
<dbReference type="PROSITE" id="PS51273">
    <property type="entry name" value="GATASE_TYPE_1"/>
    <property type="match status" value="1"/>
</dbReference>
<dbReference type="OrthoDB" id="524799at2759"/>
<comment type="pathway">
    <text evidence="6 16">Amino-acid biosynthesis; L-tryptophan biosynthesis; L-tryptophan from chorismate: step 1/5.</text>
</comment>
<dbReference type="PANTHER" id="PTHR43418">
    <property type="entry name" value="MULTIFUNCTIONAL TRYPTOPHAN BIOSYNTHESIS PROTEIN-RELATED"/>
    <property type="match status" value="1"/>
</dbReference>
<evidence type="ECO:0000313" key="22">
    <source>
        <dbReference type="Proteomes" id="UP000664521"/>
    </source>
</evidence>
<dbReference type="InterPro" id="IPR013785">
    <property type="entry name" value="Aldolase_TIM"/>
</dbReference>
<dbReference type="PRINTS" id="PR00097">
    <property type="entry name" value="ANTSNTHASEII"/>
</dbReference>
<evidence type="ECO:0000256" key="9">
    <source>
        <dbReference type="ARBA" id="ARBA00022822"/>
    </source>
</evidence>
<dbReference type="SUPFAM" id="SSF52317">
    <property type="entry name" value="Class I glutamine amidotransferase-like"/>
    <property type="match status" value="1"/>
</dbReference>
<keyword evidence="10" id="KW-0315">Glutamine amidotransferase</keyword>
<dbReference type="EMBL" id="CAJPDS010000001">
    <property type="protein sequence ID" value="CAF9902865.1"/>
    <property type="molecule type" value="Genomic_DNA"/>
</dbReference>
<evidence type="ECO:0000259" key="20">
    <source>
        <dbReference type="Pfam" id="PF00697"/>
    </source>
</evidence>
<evidence type="ECO:0000256" key="2">
    <source>
        <dbReference type="ARBA" id="ARBA00001633"/>
    </source>
</evidence>
<comment type="pathway">
    <text evidence="4 16">Amino-acid biosynthesis; L-tryptophan biosynthesis; L-tryptophan from chorismate: step 3/5.</text>
</comment>
<dbReference type="HAMAP" id="MF_00135">
    <property type="entry name" value="PRAI"/>
    <property type="match status" value="1"/>
</dbReference>
<organism evidence="21 22">
    <name type="scientific">Heterodermia speciosa</name>
    <dbReference type="NCBI Taxonomy" id="116794"/>
    <lineage>
        <taxon>Eukaryota</taxon>
        <taxon>Fungi</taxon>
        <taxon>Dikarya</taxon>
        <taxon>Ascomycota</taxon>
        <taxon>Pezizomycotina</taxon>
        <taxon>Lecanoromycetes</taxon>
        <taxon>OSLEUM clade</taxon>
        <taxon>Lecanoromycetidae</taxon>
        <taxon>Caliciales</taxon>
        <taxon>Physciaceae</taxon>
        <taxon>Heterodermia</taxon>
    </lineage>
</organism>
<dbReference type="PRINTS" id="PR00096">
    <property type="entry name" value="GATASE"/>
</dbReference>
<dbReference type="EC" id="4.1.1.48" evidence="16"/>
<dbReference type="GO" id="GO:0004425">
    <property type="term" value="F:indole-3-glycerol-phosphate synthase activity"/>
    <property type="evidence" value="ECO:0007669"/>
    <property type="project" value="UniProtKB-UniRule"/>
</dbReference>
<feature type="domain" description="N-(5'phosphoribosyl) anthranilate isomerase (PRAI)" evidence="20">
    <location>
        <begin position="598"/>
        <end position="768"/>
    </location>
</feature>
<evidence type="ECO:0000256" key="8">
    <source>
        <dbReference type="ARBA" id="ARBA00022793"/>
    </source>
</evidence>
<keyword evidence="7 16" id="KW-0028">Amino-acid biosynthesis</keyword>
<feature type="compositionally biased region" description="Polar residues" evidence="17">
    <location>
        <begin position="231"/>
        <end position="242"/>
    </location>
</feature>
<dbReference type="Gene3D" id="3.20.20.70">
    <property type="entry name" value="Aldolase class I"/>
    <property type="match status" value="2"/>
</dbReference>
<dbReference type="GO" id="GO:0004049">
    <property type="term" value="F:anthranilate synthase activity"/>
    <property type="evidence" value="ECO:0007669"/>
    <property type="project" value="UniProtKB-UniRule"/>
</dbReference>
<dbReference type="PIRSF" id="PIRSF001382">
    <property type="entry name" value="TrpG-trpC-trpF"/>
    <property type="match status" value="1"/>
</dbReference>
<gene>
    <name evidence="21" type="primary">TRP1</name>
    <name evidence="21" type="ORF">HETSPECPRED_000038</name>
</gene>
<dbReference type="PROSITE" id="PS00614">
    <property type="entry name" value="IGPS"/>
    <property type="match status" value="1"/>
</dbReference>
<name>A0A8H3EC15_9LECA</name>
<evidence type="ECO:0000259" key="19">
    <source>
        <dbReference type="Pfam" id="PF00218"/>
    </source>
</evidence>
<evidence type="ECO:0000256" key="5">
    <source>
        <dbReference type="ARBA" id="ARBA00004696"/>
    </source>
</evidence>
<dbReference type="AlphaFoldDB" id="A0A8H3EC15"/>
<dbReference type="EC" id="5.3.1.24" evidence="16"/>
<reference evidence="21" key="1">
    <citation type="submission" date="2021-03" db="EMBL/GenBank/DDBJ databases">
        <authorList>
            <person name="Tagirdzhanova G."/>
        </authorList>
    </citation>
    <scope>NUCLEOTIDE SEQUENCE</scope>
</reference>
<evidence type="ECO:0000256" key="12">
    <source>
        <dbReference type="ARBA" id="ARBA00023235"/>
    </source>
</evidence>
<dbReference type="InterPro" id="IPR016302">
    <property type="entry name" value="Anthranilate_synth_II"/>
</dbReference>
<comment type="catalytic activity">
    <reaction evidence="15 16">
        <text>chorismate + L-glutamine = anthranilate + pyruvate + L-glutamate + H(+)</text>
        <dbReference type="Rhea" id="RHEA:21732"/>
        <dbReference type="ChEBI" id="CHEBI:15361"/>
        <dbReference type="ChEBI" id="CHEBI:15378"/>
        <dbReference type="ChEBI" id="CHEBI:16567"/>
        <dbReference type="ChEBI" id="CHEBI:29748"/>
        <dbReference type="ChEBI" id="CHEBI:29985"/>
        <dbReference type="ChEBI" id="CHEBI:58359"/>
        <dbReference type="EC" id="4.1.3.27"/>
    </reaction>
</comment>
<dbReference type="CDD" id="cd00331">
    <property type="entry name" value="IGPS"/>
    <property type="match status" value="1"/>
</dbReference>
<dbReference type="FunFam" id="3.20.20.70:FF:000136">
    <property type="entry name" value="Multifunctional tryptophan biosynthesis protein"/>
    <property type="match status" value="1"/>
</dbReference>
<keyword evidence="13 16" id="KW-0456">Lyase</keyword>
<dbReference type="GO" id="GO:0005829">
    <property type="term" value="C:cytosol"/>
    <property type="evidence" value="ECO:0007669"/>
    <property type="project" value="TreeGrafter"/>
</dbReference>
<evidence type="ECO:0000256" key="13">
    <source>
        <dbReference type="ARBA" id="ARBA00023239"/>
    </source>
</evidence>
<keyword evidence="22" id="KW-1185">Reference proteome</keyword>
<evidence type="ECO:0000256" key="10">
    <source>
        <dbReference type="ARBA" id="ARBA00022962"/>
    </source>
</evidence>
<evidence type="ECO:0000256" key="14">
    <source>
        <dbReference type="ARBA" id="ARBA00023268"/>
    </source>
</evidence>
<dbReference type="InterPro" id="IPR013798">
    <property type="entry name" value="Indole-3-glycerol_P_synth_dom"/>
</dbReference>
<evidence type="ECO:0000256" key="16">
    <source>
        <dbReference type="PIRNR" id="PIRNR001382"/>
    </source>
</evidence>
<dbReference type="InterPro" id="IPR001468">
    <property type="entry name" value="Indole-3-GlycerolPSynthase_CS"/>
</dbReference>
<dbReference type="InterPro" id="IPR011060">
    <property type="entry name" value="RibuloseP-bd_barrel"/>
</dbReference>
<keyword evidence="8 16" id="KW-0210">Decarboxylase</keyword>
<dbReference type="InterPro" id="IPR006221">
    <property type="entry name" value="TrpG/PapA_dom"/>
</dbReference>
<dbReference type="GO" id="GO:0004640">
    <property type="term" value="F:phosphoribosylanthranilate isomerase activity"/>
    <property type="evidence" value="ECO:0007669"/>
    <property type="project" value="UniProtKB-UniRule"/>
</dbReference>
<evidence type="ECO:0000256" key="15">
    <source>
        <dbReference type="ARBA" id="ARBA00047683"/>
    </source>
</evidence>
<dbReference type="InterPro" id="IPR001240">
    <property type="entry name" value="PRAI_dom"/>
</dbReference>
<evidence type="ECO:0000256" key="7">
    <source>
        <dbReference type="ARBA" id="ARBA00022605"/>
    </source>
</evidence>
<proteinExistence type="inferred from homology"/>
<dbReference type="FunFam" id="3.40.50.880:FF:000031">
    <property type="entry name" value="Multifunctional tryptophan biosynthesis protein"/>
    <property type="match status" value="1"/>
</dbReference>
<keyword evidence="12 16" id="KW-0413">Isomerase</keyword>
<dbReference type="NCBIfam" id="TIGR00566">
    <property type="entry name" value="trpG_papA"/>
    <property type="match status" value="1"/>
</dbReference>
<dbReference type="GO" id="GO:0000162">
    <property type="term" value="P:L-tryptophan biosynthetic process"/>
    <property type="evidence" value="ECO:0007669"/>
    <property type="project" value="UniProtKB-UniRule"/>
</dbReference>
<dbReference type="InterPro" id="IPR029062">
    <property type="entry name" value="Class_I_gatase-like"/>
</dbReference>
<evidence type="ECO:0000256" key="1">
    <source>
        <dbReference type="ARBA" id="ARBA00001164"/>
    </source>
</evidence>
<evidence type="ECO:0000256" key="4">
    <source>
        <dbReference type="ARBA" id="ARBA00004664"/>
    </source>
</evidence>
<comment type="pathway">
    <text evidence="5 16">Amino-acid biosynthesis; L-tryptophan biosynthesis; L-tryptophan from chorismate: step 4/5.</text>
</comment>
<dbReference type="PANTHER" id="PTHR43418:SF4">
    <property type="entry name" value="MULTIFUNCTIONAL TRYPTOPHAN BIOSYNTHESIS PROTEIN"/>
    <property type="match status" value="1"/>
</dbReference>
<feature type="domain" description="Glutamine amidotransferase" evidence="18">
    <location>
        <begin position="27"/>
        <end position="216"/>
    </location>
</feature>
<dbReference type="Pfam" id="PF00218">
    <property type="entry name" value="IGPS"/>
    <property type="match status" value="1"/>
</dbReference>
<keyword evidence="11 16" id="KW-0057">Aromatic amino acid biosynthesis</keyword>
<evidence type="ECO:0000256" key="11">
    <source>
        <dbReference type="ARBA" id="ARBA00023141"/>
    </source>
</evidence>
<evidence type="ECO:0000259" key="18">
    <source>
        <dbReference type="Pfam" id="PF00117"/>
    </source>
</evidence>
<feature type="domain" description="Indole-3-glycerol phosphate synthase" evidence="19">
    <location>
        <begin position="261"/>
        <end position="523"/>
    </location>
</feature>
<comment type="catalytic activity">
    <reaction evidence="1 16">
        <text>N-(5-phospho-beta-D-ribosyl)anthranilate = 1-(2-carboxyphenylamino)-1-deoxy-D-ribulose 5-phosphate</text>
        <dbReference type="Rhea" id="RHEA:21540"/>
        <dbReference type="ChEBI" id="CHEBI:18277"/>
        <dbReference type="ChEBI" id="CHEBI:58613"/>
        <dbReference type="EC" id="5.3.1.24"/>
    </reaction>
</comment>
<evidence type="ECO:0000256" key="17">
    <source>
        <dbReference type="SAM" id="MobiDB-lite"/>
    </source>
</evidence>
<dbReference type="InterPro" id="IPR017926">
    <property type="entry name" value="GATASE"/>
</dbReference>
<comment type="function">
    <text evidence="3 16">Trifunctional enzyme bearing the Gln amidotransferase (GATase) domain of anthranilate synthase, indole-glycerolphosphate synthase, and phosphoribosylanthranilate isomerase activities.</text>
</comment>
<dbReference type="Pfam" id="PF00697">
    <property type="entry name" value="PRAI"/>
    <property type="match status" value="1"/>
</dbReference>
<comment type="caution">
    <text evidence="21">The sequence shown here is derived from an EMBL/GenBank/DDBJ whole genome shotgun (WGS) entry which is preliminary data.</text>
</comment>
<dbReference type="UniPathway" id="UPA00035">
    <property type="reaction ID" value="UER00040"/>
</dbReference>
<evidence type="ECO:0000256" key="6">
    <source>
        <dbReference type="ARBA" id="ARBA00004873"/>
    </source>
</evidence>
<keyword evidence="9 16" id="KW-0822">Tryptophan biosynthesis</keyword>
<feature type="region of interest" description="Disordered" evidence="17">
    <location>
        <begin position="230"/>
        <end position="257"/>
    </location>
</feature>
<dbReference type="CDD" id="cd00405">
    <property type="entry name" value="PRAI"/>
    <property type="match status" value="1"/>
</dbReference>
<sequence length="774" mass="84245">MYNSSLVDYSPQQPEAAPRLANASRLVLIDNYDSFTWNVYQYLHLEGATVIVHRNDQITIDELVALNPTQLVVSPGPGHPESDAGISSEAIRRFAGHIPVLGVCMGEQCIFSVFGGKVEITGQILHGKTSELLHDGKGIYAGLAQNLPVTRYHSLAGTHTSLPSCLEVSSWIAGGTSGAQGIIMGVRHKELLVEGVQFHPESILTAEGRTMLKNFLSMKGGTWAENERLQQSHQTNGVSQTDGADERSGSNASTSQGESILEKIYRHRRLAVEAQKLIPSQRLADLQAAYDLNLAPAQILFPQRLKSSCYPLALMAEVKRASPSKGIIALHACAPAQAREYALAGADVISVLTEPEWFKGSIEDLRMVRQSLEGMPNRPAVLRKEFIFDEYQILEARLAGADSVLLIVKMLDESHLKRLYEYSRRLGMEPLVEVNNISEMSIATTLGASVIGVNNRNLTNFEVDLDTTTRLMGMKTEDTIVAALSGISGPNDVEAYRKSGVDAVLIGEALMRAKDTARFVQELLGSPQGFDRQKGDVLVKICGTQTPEAAEAAIQAGADLIGIILVEGRKRYVPHLTALAISRVVHEAKAPKRNNNPAHGTEAKNGTIEYFEHTSSYLRNDSRALLVGVFQNQSLDHILKQQKLLNLDVIQLHGCEPMEWATLIPVPVIRRFGPDDPGLAKRGYHALPLLDSASGGTGEKQDITAIRRRLEADDGLRIVLAGGLNPENVKSSIRQFQCSGSKIVAVDVSSGVEENGSQSVVKIREFINAAKSIT</sequence>